<feature type="region of interest" description="Disordered" evidence="24">
    <location>
        <begin position="816"/>
        <end position="846"/>
    </location>
</feature>
<dbReference type="STRING" id="7168.A0A182NTL8"/>
<dbReference type="FunFam" id="1.25.40.990:FF:000003">
    <property type="entry name" value="germinal-center associated nuclear protein isoform X2"/>
    <property type="match status" value="1"/>
</dbReference>
<evidence type="ECO:0000256" key="13">
    <source>
        <dbReference type="ARBA" id="ARBA00022859"/>
    </source>
</evidence>
<keyword evidence="14" id="KW-0653">Protein transport</keyword>
<evidence type="ECO:0000256" key="9">
    <source>
        <dbReference type="ARBA" id="ARBA00022490"/>
    </source>
</evidence>
<organism evidence="26 27">
    <name type="scientific">Anopheles dirus</name>
    <dbReference type="NCBI Taxonomy" id="7168"/>
    <lineage>
        <taxon>Eukaryota</taxon>
        <taxon>Metazoa</taxon>
        <taxon>Ecdysozoa</taxon>
        <taxon>Arthropoda</taxon>
        <taxon>Hexapoda</taxon>
        <taxon>Insecta</taxon>
        <taxon>Pterygota</taxon>
        <taxon>Neoptera</taxon>
        <taxon>Endopterygota</taxon>
        <taxon>Diptera</taxon>
        <taxon>Nematocera</taxon>
        <taxon>Culicoidea</taxon>
        <taxon>Culicidae</taxon>
        <taxon>Anophelinae</taxon>
        <taxon>Anopheles</taxon>
    </lineage>
</organism>
<dbReference type="InterPro" id="IPR045107">
    <property type="entry name" value="SAC3/GANP/THP3"/>
</dbReference>
<keyword evidence="15" id="KW-0007">Acetylation</keyword>
<dbReference type="Pfam" id="PF03399">
    <property type="entry name" value="SAC3_GANP"/>
    <property type="match status" value="1"/>
</dbReference>
<evidence type="ECO:0000256" key="4">
    <source>
        <dbReference type="ARBA" id="ARBA00004642"/>
    </source>
</evidence>
<keyword evidence="12" id="KW-0509">mRNA transport</keyword>
<reference evidence="27" key="1">
    <citation type="submission" date="2013-03" db="EMBL/GenBank/DDBJ databases">
        <title>The Genome Sequence of Anopheles dirus WRAIR2.</title>
        <authorList>
            <consortium name="The Broad Institute Genomics Platform"/>
            <person name="Neafsey D.E."/>
            <person name="Walton C."/>
            <person name="Walker B."/>
            <person name="Young S.K."/>
            <person name="Zeng Q."/>
            <person name="Gargeya S."/>
            <person name="Fitzgerald M."/>
            <person name="Haas B."/>
            <person name="Abouelleil A."/>
            <person name="Allen A.W."/>
            <person name="Alvarado L."/>
            <person name="Arachchi H.M."/>
            <person name="Berlin A.M."/>
            <person name="Chapman S.B."/>
            <person name="Gainer-Dewar J."/>
            <person name="Goldberg J."/>
            <person name="Griggs A."/>
            <person name="Gujja S."/>
            <person name="Hansen M."/>
            <person name="Howarth C."/>
            <person name="Imamovic A."/>
            <person name="Ireland A."/>
            <person name="Larimer J."/>
            <person name="McCowan C."/>
            <person name="Murphy C."/>
            <person name="Pearson M."/>
            <person name="Poon T.W."/>
            <person name="Priest M."/>
            <person name="Roberts A."/>
            <person name="Saif S."/>
            <person name="Shea T."/>
            <person name="Sisk P."/>
            <person name="Sykes S."/>
            <person name="Wortman J."/>
            <person name="Nusbaum C."/>
            <person name="Birren B."/>
        </authorList>
    </citation>
    <scope>NUCLEOTIDE SEQUENCE [LARGE SCALE GENOMIC DNA]</scope>
    <source>
        <strain evidence="27">WRAIR2</strain>
    </source>
</reference>
<evidence type="ECO:0000256" key="14">
    <source>
        <dbReference type="ARBA" id="ARBA00022927"/>
    </source>
</evidence>
<dbReference type="InterPro" id="IPR005062">
    <property type="entry name" value="SAC3/GANP/THP3_conserved"/>
</dbReference>
<evidence type="ECO:0000256" key="23">
    <source>
        <dbReference type="ARBA" id="ARBA00069544"/>
    </source>
</evidence>
<dbReference type="SUPFAM" id="SSF54928">
    <property type="entry name" value="RNA-binding domain, RBD"/>
    <property type="match status" value="1"/>
</dbReference>
<dbReference type="PANTHER" id="PTHR12436">
    <property type="entry name" value="80 KDA MCM3-ASSOCIATED PROTEIN"/>
    <property type="match status" value="1"/>
</dbReference>
<evidence type="ECO:0000256" key="8">
    <source>
        <dbReference type="ARBA" id="ARBA00022481"/>
    </source>
</evidence>
<dbReference type="Gene3D" id="1.25.40.990">
    <property type="match status" value="1"/>
</dbReference>
<keyword evidence="20" id="KW-0012">Acyltransferase</keyword>
<evidence type="ECO:0000256" key="20">
    <source>
        <dbReference type="ARBA" id="ARBA00023315"/>
    </source>
</evidence>
<keyword evidence="10" id="KW-0597">Phosphoprotein</keyword>
<dbReference type="GO" id="GO:0061733">
    <property type="term" value="F:protein-lysine-acetyltransferase activity"/>
    <property type="evidence" value="ECO:0007669"/>
    <property type="project" value="UniProtKB-EC"/>
</dbReference>
<dbReference type="EC" id="2.3.1.48" evidence="5"/>
<evidence type="ECO:0000259" key="25">
    <source>
        <dbReference type="PROSITE" id="PS50250"/>
    </source>
</evidence>
<feature type="region of interest" description="Disordered" evidence="24">
    <location>
        <begin position="661"/>
        <end position="680"/>
    </location>
</feature>
<dbReference type="GO" id="GO:0006406">
    <property type="term" value="P:mRNA export from nucleus"/>
    <property type="evidence" value="ECO:0007669"/>
    <property type="project" value="TreeGrafter"/>
</dbReference>
<keyword evidence="11" id="KW-0808">Transferase</keyword>
<evidence type="ECO:0000313" key="27">
    <source>
        <dbReference type="Proteomes" id="UP000075884"/>
    </source>
</evidence>
<evidence type="ECO:0000256" key="12">
    <source>
        <dbReference type="ARBA" id="ARBA00022816"/>
    </source>
</evidence>
<evidence type="ECO:0000256" key="19">
    <source>
        <dbReference type="ARBA" id="ARBA00023242"/>
    </source>
</evidence>
<dbReference type="InterPro" id="IPR000717">
    <property type="entry name" value="PCI_dom"/>
</dbReference>
<dbReference type="GO" id="GO:0070390">
    <property type="term" value="C:transcription export complex 2"/>
    <property type="evidence" value="ECO:0007669"/>
    <property type="project" value="TreeGrafter"/>
</dbReference>
<evidence type="ECO:0000256" key="22">
    <source>
        <dbReference type="ARBA" id="ARBA00055631"/>
    </source>
</evidence>
<dbReference type="GO" id="GO:0003676">
    <property type="term" value="F:nucleic acid binding"/>
    <property type="evidence" value="ECO:0007669"/>
    <property type="project" value="InterPro"/>
</dbReference>
<name>A0A182NTL8_9DIPT</name>
<keyword evidence="8" id="KW-0488">Methylation</keyword>
<comment type="similarity">
    <text evidence="21">Belongs to the SAC3 family.</text>
</comment>
<evidence type="ECO:0000256" key="5">
    <source>
        <dbReference type="ARBA" id="ARBA00013184"/>
    </source>
</evidence>
<keyword evidence="9" id="KW-0963">Cytoplasm</keyword>
<evidence type="ECO:0000256" key="6">
    <source>
        <dbReference type="ARBA" id="ARBA00022448"/>
    </source>
</evidence>
<dbReference type="Proteomes" id="UP000075884">
    <property type="component" value="Unassembled WGS sequence"/>
</dbReference>
<evidence type="ECO:0000256" key="18">
    <source>
        <dbReference type="ARBA" id="ARBA00023132"/>
    </source>
</evidence>
<reference evidence="26" key="2">
    <citation type="submission" date="2020-05" db="UniProtKB">
        <authorList>
            <consortium name="EnsemblMetazoa"/>
        </authorList>
    </citation>
    <scope>IDENTIFICATION</scope>
    <source>
        <strain evidence="26">WRAIR2</strain>
    </source>
</reference>
<keyword evidence="7" id="KW-0158">Chromosome</keyword>
<feature type="domain" description="PCI" evidence="25">
    <location>
        <begin position="367"/>
        <end position="543"/>
    </location>
</feature>
<evidence type="ECO:0000256" key="17">
    <source>
        <dbReference type="ARBA" id="ARBA00023054"/>
    </source>
</evidence>
<evidence type="ECO:0000256" key="1">
    <source>
        <dbReference type="ARBA" id="ARBA00004286"/>
    </source>
</evidence>
<evidence type="ECO:0000256" key="3">
    <source>
        <dbReference type="ARBA" id="ARBA00004567"/>
    </source>
</evidence>
<comment type="function">
    <text evidence="22">As a component of the TREX-2 complex, involved in the export of mRNAs to the cytoplasm through the nuclear pores. Through the acetylation of histones, affects the assembly of nucleosomes at immunoglobulin variable region genes and promotes the recruitment and positioning of transcription complex to favor DNA cytosine deaminase AICDA/AID targeting, hence promoting somatic hypermutations.</text>
</comment>
<evidence type="ECO:0000256" key="21">
    <source>
        <dbReference type="ARBA" id="ARBA00038443"/>
    </source>
</evidence>
<keyword evidence="27" id="KW-1185">Reference proteome</keyword>
<dbReference type="GO" id="GO:0005737">
    <property type="term" value="C:cytoplasm"/>
    <property type="evidence" value="ECO:0007669"/>
    <property type="project" value="UniProtKB-SubCell"/>
</dbReference>
<evidence type="ECO:0000256" key="2">
    <source>
        <dbReference type="ARBA" id="ARBA00004496"/>
    </source>
</evidence>
<dbReference type="GO" id="GO:0005654">
    <property type="term" value="C:nucleoplasm"/>
    <property type="evidence" value="ECO:0007669"/>
    <property type="project" value="UniProtKB-SubCell"/>
</dbReference>
<dbReference type="GO" id="GO:0005643">
    <property type="term" value="C:nuclear pore"/>
    <property type="evidence" value="ECO:0007669"/>
    <property type="project" value="UniProtKB-SubCell"/>
</dbReference>
<keyword evidence="6" id="KW-0813">Transport</keyword>
<evidence type="ECO:0000256" key="11">
    <source>
        <dbReference type="ARBA" id="ARBA00022679"/>
    </source>
</evidence>
<keyword evidence="16" id="KW-0811">Translocation</keyword>
<feature type="compositionally biased region" description="Pro residues" evidence="24">
    <location>
        <begin position="671"/>
        <end position="680"/>
    </location>
</feature>
<dbReference type="PROSITE" id="PS50250">
    <property type="entry name" value="PCI"/>
    <property type="match status" value="1"/>
</dbReference>
<dbReference type="GO" id="GO:0015031">
    <property type="term" value="P:protein transport"/>
    <property type="evidence" value="ECO:0007669"/>
    <property type="project" value="UniProtKB-KW"/>
</dbReference>
<keyword evidence="17" id="KW-0175">Coiled coil</keyword>
<evidence type="ECO:0000313" key="26">
    <source>
        <dbReference type="EnsemblMetazoa" id="ADIR011009-PA"/>
    </source>
</evidence>
<dbReference type="EnsemblMetazoa" id="ADIR011009-RA">
    <property type="protein sequence ID" value="ADIR011009-PA"/>
    <property type="gene ID" value="ADIR011009"/>
</dbReference>
<keyword evidence="18" id="KW-0906">Nuclear pore complex</keyword>
<keyword evidence="19" id="KW-0539">Nucleus</keyword>
<evidence type="ECO:0000256" key="16">
    <source>
        <dbReference type="ARBA" id="ARBA00023010"/>
    </source>
</evidence>
<evidence type="ECO:0000256" key="7">
    <source>
        <dbReference type="ARBA" id="ARBA00022454"/>
    </source>
</evidence>
<evidence type="ECO:0000256" key="10">
    <source>
        <dbReference type="ARBA" id="ARBA00022553"/>
    </source>
</evidence>
<comment type="subcellular location">
    <subcellularLocation>
        <location evidence="1">Chromosome</location>
    </subcellularLocation>
    <subcellularLocation>
        <location evidence="2">Cytoplasm</location>
    </subcellularLocation>
    <subcellularLocation>
        <location evidence="3">Nucleus</location>
        <location evidence="3">Nuclear pore complex</location>
    </subcellularLocation>
    <subcellularLocation>
        <location evidence="4">Nucleus</location>
        <location evidence="4">Nucleoplasm</location>
    </subcellularLocation>
</comment>
<feature type="region of interest" description="Disordered" evidence="24">
    <location>
        <begin position="1674"/>
        <end position="1696"/>
    </location>
</feature>
<dbReference type="InterPro" id="IPR035979">
    <property type="entry name" value="RBD_domain_sf"/>
</dbReference>
<dbReference type="PANTHER" id="PTHR12436:SF3">
    <property type="entry name" value="GERMINAL-CENTER ASSOCIATED NUCLEAR PROTEIN"/>
    <property type="match status" value="1"/>
</dbReference>
<sequence>MNHLAVMATNGICEARTSISCENIPELFLDKLVAKTHFSQFGKIKRFILRPNRLSCTVEYELPEAAQLALEKGGQFKNVAFSIVWTDSKPAPVGENAKPGGAFLDAEVQMELEAIDNARAPSTNLLAYYKTPEQRTAPLSNVRPAAPKLYIPPVASRLEVDPRIGQVRAELEALARKPAATAEERYRVLEAKDRYIRLTTERTTDIRKAKNIEGTCPDMCPEKERYLREWKCMVPSYERQPGGGGSGTSAQIDHVRAIKQYSRSSADQELPLPHELRSQQALGRTMHFLLTNLADLCDMDDTDGGGNVSDWFHYIWDRTRGVRKDITQQDLCSPAVVELVEQCTRFHIHCAARLISEDPSVFDQKINTENMTKCLQTLKYMYTDLAQRGQRCPAEAEFRAYMVLLYLNDGNFLWELRQLPEAIIHSREIQFALSVYFTLEENNFVRFFQLVRTTSYMNACILLRYFTQVRQKALDILRKAYAVRATTSFSLEYLTRILGFEDADEAEAFFDHYGVVVDRASGMVLFEPKQPGQYQPELPFASSRAVRLVESKRNVSVGEAICGRSLKQWGEQFTIALQPKDSFDSNGCLKEKVLQEIYLKRKDTEESVIAPQPGQMKDAGQLVVDASMEEDKVDYVEFGVRSEVTASDERVFKVPSPTTVVPRLSPRARTPEPPKPPAPPVPFVTQHLPSFTSTRGSSHLKAPSFEIPATKPAPVVPTPTFSSSFGSNIFGSVTSISNSASLPPAVDSSKLFGAFPSNSSSSLASGGSLFGSVPSAVTDSNNAMFDLGVMVTRKYESPPMNQSITPPGKKRTFFGAAKEASTPSKPPHSALRPPPPAPTASSPSFFPSTSSLFGSVAGFGGTPATLTGNVPPTSGPVLAGGFFSQASSTIENKENKLTNSITDPIPKVPPTSKSFESEKKEQELKRMQLEQQQLEQQRKRQQERKQAIERAGTVQLEKLLDAVVDEIVPELAEQAVARHKHLQRYPVEVFNELASELLSDQINTVAQEELDRMDRIRATRARKLSKKYFYRWHRNAQRATRWRRLLRTVPPSFVNGCIRMDELPSCDQLRPFLSAQLTDTKRNAKEVLRDQSVRREVYLFDAFPERQLIDPFVPLEATLQQLVPQARSSLLGIAEPIYWKLAISVPVEGEEGSAGFPSFVSRWLDCCSFRKDATDARQASPYFYLASRPPPSKRQEQTVAPHGMHGASEVSQGERAICMRLVRGKAANSEKDTDSARACNLTDGLLFILNADCRVGDARNRIKSVLAKTGSLQPAIAIILYNPNGGVDAASTADLERQLGLTMEVTKRWQVFVWSKATDNVTLRAAVAYLANCYRAHLQHDSPRYEERLEMRPLVDLLERCVGSELWFRLDKACRKSDETLAVGQNANAIVQLYNAAVERVCSMVTQDLKQFVRLPEEFRKLRNASVTEKISGNGLPLPEACFPPDWHSSQRRDRIRQLLKGLVIRPLPDTLQSAIEHTAHLVANQGITIDVSELRAELSNYLSGYRTLLVEDSRALEKLTQQFVQGIVTQLAGFVHKEESRGPEGRRCYWVPLLSVVSETVLRAALTRADASALPVEAFYRRSDFLCHTETDWWREQLLQLQQHEQRTAKASTSMSVASGDTTVSTAALYQSIQSSFLSDRKRTHKELDETNECISNSTSIISDGTCSDSSFNDSFRSDGGGHKRPKVANGRQNERDMFEDVIAKGMKALARAEQLLSQKSTYTSTLQQVFDPLERQIMEVENSCRSIQQQYGGTS</sequence>
<proteinExistence type="inferred from homology"/>
<keyword evidence="13" id="KW-0391">Immunity</keyword>
<dbReference type="GO" id="GO:0002376">
    <property type="term" value="P:immune system process"/>
    <property type="evidence" value="ECO:0007669"/>
    <property type="project" value="UniProtKB-KW"/>
</dbReference>
<feature type="region of interest" description="Disordered" evidence="24">
    <location>
        <begin position="894"/>
        <end position="920"/>
    </location>
</feature>
<evidence type="ECO:0000256" key="24">
    <source>
        <dbReference type="SAM" id="MobiDB-lite"/>
    </source>
</evidence>
<dbReference type="VEuPathDB" id="VectorBase:ADIR011009"/>
<protein>
    <recommendedName>
        <fullName evidence="23">Germinal-center associated nuclear protein</fullName>
        <ecNumber evidence="5">2.3.1.48</ecNumber>
    </recommendedName>
</protein>
<accession>A0A182NTL8</accession>
<dbReference type="GO" id="GO:0005694">
    <property type="term" value="C:chromosome"/>
    <property type="evidence" value="ECO:0007669"/>
    <property type="project" value="UniProtKB-SubCell"/>
</dbReference>
<evidence type="ECO:0000256" key="15">
    <source>
        <dbReference type="ARBA" id="ARBA00022990"/>
    </source>
</evidence>